<dbReference type="SUPFAM" id="SSF57959">
    <property type="entry name" value="Leucine zipper domain"/>
    <property type="match status" value="1"/>
</dbReference>
<protein>
    <recommendedName>
        <fullName evidence="2">BZIP domain-containing protein</fullName>
    </recommendedName>
</protein>
<name>A0AAV1HSJ8_9CHLO</name>
<dbReference type="InterPro" id="IPR046347">
    <property type="entry name" value="bZIP_sf"/>
</dbReference>
<evidence type="ECO:0000313" key="4">
    <source>
        <dbReference type="Proteomes" id="UP001314263"/>
    </source>
</evidence>
<keyword evidence="4" id="KW-1185">Reference proteome</keyword>
<evidence type="ECO:0000313" key="3">
    <source>
        <dbReference type="EMBL" id="CAK0736149.1"/>
    </source>
</evidence>
<feature type="compositionally biased region" description="Polar residues" evidence="1">
    <location>
        <begin position="545"/>
        <end position="556"/>
    </location>
</feature>
<dbReference type="Pfam" id="PF00170">
    <property type="entry name" value="bZIP_1"/>
    <property type="match status" value="1"/>
</dbReference>
<feature type="compositionally biased region" description="Basic and acidic residues" evidence="1">
    <location>
        <begin position="272"/>
        <end position="284"/>
    </location>
</feature>
<evidence type="ECO:0000256" key="1">
    <source>
        <dbReference type="SAM" id="MobiDB-lite"/>
    </source>
</evidence>
<dbReference type="Proteomes" id="UP001314263">
    <property type="component" value="Unassembled WGS sequence"/>
</dbReference>
<dbReference type="InterPro" id="IPR004827">
    <property type="entry name" value="bZIP"/>
</dbReference>
<feature type="region of interest" description="Disordered" evidence="1">
    <location>
        <begin position="155"/>
        <end position="309"/>
    </location>
</feature>
<dbReference type="SMART" id="SM00338">
    <property type="entry name" value="BRLZ"/>
    <property type="match status" value="1"/>
</dbReference>
<feature type="compositionally biased region" description="Low complexity" evidence="1">
    <location>
        <begin position="389"/>
        <end position="406"/>
    </location>
</feature>
<feature type="domain" description="BZIP" evidence="2">
    <location>
        <begin position="314"/>
        <end position="362"/>
    </location>
</feature>
<dbReference type="AlphaFoldDB" id="A0AAV1HSJ8"/>
<feature type="compositionally biased region" description="Low complexity" evidence="1">
    <location>
        <begin position="190"/>
        <end position="204"/>
    </location>
</feature>
<comment type="caution">
    <text evidence="3">The sequence shown here is derived from an EMBL/GenBank/DDBJ whole genome shotgun (WGS) entry which is preliminary data.</text>
</comment>
<proteinExistence type="predicted"/>
<feature type="compositionally biased region" description="Low complexity" evidence="1">
    <location>
        <begin position="454"/>
        <end position="468"/>
    </location>
</feature>
<feature type="compositionally biased region" description="Gly residues" evidence="1">
    <location>
        <begin position="611"/>
        <end position="624"/>
    </location>
</feature>
<sequence>MATAVFPPAIRLPQPHLSAARPPPQACSCLPQRCKAAPIHPSHRMSDIHRLAASPAQDEPIQDDLAWLVEAQGHPSDEPHASAAASREQHPFDQGLAMLPELTALQQGSVPASGGSAFSAAASSPAGLRVQAGGSERQATFTPPVSRLITTGLRSRAQPAEQLHLVQEPTLRSTRAASESTTGTPGASESPAARGGRAPRARSGTFSGVSSVREGAAPEQRMASVAQQPDSPGVYRSLRKRPNLNYAQTAGDEDSESDASSFPMSEEEEEEEQKKAPKQTEPKKGQRGRKRRTEPIVVTREDGTREEVSPQVYRRLRRRVTNRLSARRMRQKRAEERETIAQETTKLQQENTALKGRMADLEGANRGLARDVYNWRTRYEQLAHHAGLPSTPRSQQHSQSPQPQISFVSPPPQDRRSHSMPTPQQLPDPLQRSISPGGFDSFSLATDFPSLSMLSPHSQHQQQAPSLPRQQLPSYDLASGLSGQRIQGGRSVLGFFPPLPPVHTGSPTEIATPQMEREHLHSSHAGGMYSGGFTHLQSPPFPGSPRQTLPGQSRESGPSMERALRPPRHFSAPNLSQGIGDVFTSSRMLEQHIPPSGIAFAQQGPALDLGGYGQQGLQMRGGYGQPSPRSSQAARTSAGMKLAERSSAPVPLPVGHLGSPPFGSHPPLPNREPDI</sequence>
<accession>A0AAV1HSJ8</accession>
<feature type="region of interest" description="Disordered" evidence="1">
    <location>
        <begin position="388"/>
        <end position="475"/>
    </location>
</feature>
<feature type="region of interest" description="Disordered" evidence="1">
    <location>
        <begin position="516"/>
        <end position="575"/>
    </location>
</feature>
<organism evidence="3 4">
    <name type="scientific">Coccomyxa viridis</name>
    <dbReference type="NCBI Taxonomy" id="1274662"/>
    <lineage>
        <taxon>Eukaryota</taxon>
        <taxon>Viridiplantae</taxon>
        <taxon>Chlorophyta</taxon>
        <taxon>core chlorophytes</taxon>
        <taxon>Trebouxiophyceae</taxon>
        <taxon>Trebouxiophyceae incertae sedis</taxon>
        <taxon>Coccomyxaceae</taxon>
        <taxon>Coccomyxa</taxon>
    </lineage>
</organism>
<feature type="region of interest" description="Disordered" evidence="1">
    <location>
        <begin position="611"/>
        <end position="675"/>
    </location>
</feature>
<dbReference type="PROSITE" id="PS50217">
    <property type="entry name" value="BZIP"/>
    <property type="match status" value="1"/>
</dbReference>
<evidence type="ECO:0000259" key="2">
    <source>
        <dbReference type="PROSITE" id="PS50217"/>
    </source>
</evidence>
<dbReference type="CDD" id="cd14686">
    <property type="entry name" value="bZIP"/>
    <property type="match status" value="1"/>
</dbReference>
<feature type="compositionally biased region" description="Polar residues" evidence="1">
    <location>
        <begin position="170"/>
        <end position="187"/>
    </location>
</feature>
<feature type="compositionally biased region" description="Basic and acidic residues" evidence="1">
    <location>
        <begin position="299"/>
        <end position="308"/>
    </location>
</feature>
<feature type="compositionally biased region" description="Pro residues" evidence="1">
    <location>
        <begin position="663"/>
        <end position="675"/>
    </location>
</feature>
<gene>
    <name evidence="3" type="ORF">CVIRNUC_000699</name>
</gene>
<dbReference type="GO" id="GO:0003700">
    <property type="term" value="F:DNA-binding transcription factor activity"/>
    <property type="evidence" value="ECO:0007669"/>
    <property type="project" value="InterPro"/>
</dbReference>
<dbReference type="Gene3D" id="1.20.5.170">
    <property type="match status" value="1"/>
</dbReference>
<dbReference type="EMBL" id="CAUYUE010000001">
    <property type="protein sequence ID" value="CAK0736149.1"/>
    <property type="molecule type" value="Genomic_DNA"/>
</dbReference>
<reference evidence="3 4" key="1">
    <citation type="submission" date="2023-10" db="EMBL/GenBank/DDBJ databases">
        <authorList>
            <person name="Maclean D."/>
            <person name="Macfadyen A."/>
        </authorList>
    </citation>
    <scope>NUCLEOTIDE SEQUENCE [LARGE SCALE GENOMIC DNA]</scope>
</reference>